<feature type="compositionally biased region" description="Low complexity" evidence="1">
    <location>
        <begin position="32"/>
        <end position="42"/>
    </location>
</feature>
<dbReference type="RefSeq" id="WP_345570126.1">
    <property type="nucleotide sequence ID" value="NZ_BAABDQ010000022.1"/>
</dbReference>
<proteinExistence type="predicted"/>
<protein>
    <submittedName>
        <fullName evidence="2">Uncharacterized protein</fullName>
    </submittedName>
</protein>
<evidence type="ECO:0000256" key="1">
    <source>
        <dbReference type="SAM" id="MobiDB-lite"/>
    </source>
</evidence>
<sequence length="536" mass="58427">MSLGKSKSKRHSTTSATTSQAPDDQSAEDAELSAAIAASLADPNARATKEVPLTLQNPLPEKGFGGTEESLNKRALLERHKTETPPEPKKPKVALTYATAVRRNPDNIKLYKVENDGVVGAEQGTVDWNSYYSWAFDDTKWINDANGRPMVLGRNDIANRQAYAARTDFVAGAYDDTVKAIDGLARQHDRELAATFWARKRRELEEMKTLTVGTDSLGVLKLAVDLNLVASEYHFKVAAGEYPIIGVITGKTWTDQGAPFSAVIDVGGAVVLVSPDEAWGIEESHVEEAKERKLDQRVKAEQISAVFTASPQFTPYVPTTPWITDDQIHYVTGDQMGAAGVLKRAPAGQADIDIAKEEDPVLFADQAGNPGLRLGNDIFIRDDQLGIGVEYHESVHKLSHPAMRNILGFWFNEGTTEYFTHVLLDQLVESKQIVRDDIHYETQHEGIQALIDNAGITWHELAEAYFNGNVPPLYDKVAAAAVHGGFSPDDPLSLDGYASRLDPAHAVAAIGVLKDACTDPGKVTTTTTTVTPEENI</sequence>
<dbReference type="EMBL" id="BAABDQ010000022">
    <property type="protein sequence ID" value="GAA3585529.1"/>
    <property type="molecule type" value="Genomic_DNA"/>
</dbReference>
<comment type="caution">
    <text evidence="2">The sequence shown here is derived from an EMBL/GenBank/DDBJ whole genome shotgun (WGS) entry which is preliminary data.</text>
</comment>
<feature type="compositionally biased region" description="Basic residues" evidence="1">
    <location>
        <begin position="1"/>
        <end position="12"/>
    </location>
</feature>
<organism evidence="2 3">
    <name type="scientific">Nonomuraea rosea</name>
    <dbReference type="NCBI Taxonomy" id="638574"/>
    <lineage>
        <taxon>Bacteria</taxon>
        <taxon>Bacillati</taxon>
        <taxon>Actinomycetota</taxon>
        <taxon>Actinomycetes</taxon>
        <taxon>Streptosporangiales</taxon>
        <taxon>Streptosporangiaceae</taxon>
        <taxon>Nonomuraea</taxon>
    </lineage>
</organism>
<feature type="compositionally biased region" description="Polar residues" evidence="1">
    <location>
        <begin position="13"/>
        <end position="23"/>
    </location>
</feature>
<evidence type="ECO:0000313" key="3">
    <source>
        <dbReference type="Proteomes" id="UP001500630"/>
    </source>
</evidence>
<evidence type="ECO:0000313" key="2">
    <source>
        <dbReference type="EMBL" id="GAA3585529.1"/>
    </source>
</evidence>
<accession>A0ABP6YMN9</accession>
<feature type="region of interest" description="Disordered" evidence="1">
    <location>
        <begin position="1"/>
        <end position="69"/>
    </location>
</feature>
<name>A0ABP6YMN9_9ACTN</name>
<gene>
    <name evidence="2" type="ORF">GCM10022419_079390</name>
</gene>
<dbReference type="Proteomes" id="UP001500630">
    <property type="component" value="Unassembled WGS sequence"/>
</dbReference>
<reference evidence="3" key="1">
    <citation type="journal article" date="2019" name="Int. J. Syst. Evol. Microbiol.">
        <title>The Global Catalogue of Microorganisms (GCM) 10K type strain sequencing project: providing services to taxonomists for standard genome sequencing and annotation.</title>
        <authorList>
            <consortium name="The Broad Institute Genomics Platform"/>
            <consortium name="The Broad Institute Genome Sequencing Center for Infectious Disease"/>
            <person name="Wu L."/>
            <person name="Ma J."/>
        </authorList>
    </citation>
    <scope>NUCLEOTIDE SEQUENCE [LARGE SCALE GENOMIC DNA]</scope>
    <source>
        <strain evidence="3">JCM 17326</strain>
    </source>
</reference>
<keyword evidence="3" id="KW-1185">Reference proteome</keyword>